<dbReference type="Proteomes" id="UP001189429">
    <property type="component" value="Unassembled WGS sequence"/>
</dbReference>
<feature type="region of interest" description="Disordered" evidence="1">
    <location>
        <begin position="529"/>
        <end position="642"/>
    </location>
</feature>
<organism evidence="2 3">
    <name type="scientific">Prorocentrum cordatum</name>
    <dbReference type="NCBI Taxonomy" id="2364126"/>
    <lineage>
        <taxon>Eukaryota</taxon>
        <taxon>Sar</taxon>
        <taxon>Alveolata</taxon>
        <taxon>Dinophyceae</taxon>
        <taxon>Prorocentrales</taxon>
        <taxon>Prorocentraceae</taxon>
        <taxon>Prorocentrum</taxon>
    </lineage>
</organism>
<protein>
    <submittedName>
        <fullName evidence="2">Uncharacterized protein</fullName>
    </submittedName>
</protein>
<feature type="compositionally biased region" description="Basic and acidic residues" evidence="1">
    <location>
        <begin position="625"/>
        <end position="640"/>
    </location>
</feature>
<feature type="region of interest" description="Disordered" evidence="1">
    <location>
        <begin position="38"/>
        <end position="58"/>
    </location>
</feature>
<comment type="caution">
    <text evidence="2">The sequence shown here is derived from an EMBL/GenBank/DDBJ whole genome shotgun (WGS) entry which is preliminary data.</text>
</comment>
<evidence type="ECO:0000256" key="1">
    <source>
        <dbReference type="SAM" id="MobiDB-lite"/>
    </source>
</evidence>
<name>A0ABN9X583_9DINO</name>
<evidence type="ECO:0000313" key="3">
    <source>
        <dbReference type="Proteomes" id="UP001189429"/>
    </source>
</evidence>
<proteinExistence type="predicted"/>
<dbReference type="EMBL" id="CAUYUJ010019915">
    <property type="protein sequence ID" value="CAK0894550.1"/>
    <property type="molecule type" value="Genomic_DNA"/>
</dbReference>
<feature type="non-terminal residue" evidence="2">
    <location>
        <position position="1"/>
    </location>
</feature>
<keyword evidence="3" id="KW-1185">Reference proteome</keyword>
<gene>
    <name evidence="2" type="ORF">PCOR1329_LOCUS73577</name>
</gene>
<evidence type="ECO:0000313" key="2">
    <source>
        <dbReference type="EMBL" id="CAK0894550.1"/>
    </source>
</evidence>
<sequence>GVAEAPNVPAQGMKCLGLWLENADHTNDKLEEVWNPAKTKEKAVVPGKPDVQGDLSRDPVGPTSLFDLPIKQWIYKPRQYIRDAVDVITDTAGLDAVAWDDVKKIMAEGRYKDLPPPLGYNDTEDALPCTLNIMICKHPSQPGSHVIAKHFSFLGNGHTMCTVKEKLIQGDPCTIDYKPDTFNSLRTFQLMVERLGGPLFRYWRFERKGSLSVPLGDGDVVQEKKEFADAMQHVKDEAPRTNWDGEQLLWAEQEYVDPASTLQHVKKEFVCKVLQILKDRDHFAAKETHYPLLKGDIRPEYQPVVDKIISTLLGNTVLLIGEAKFGKTPLVYIMAMALARYHAVGETWAPCVFDDGDLADQRPRVLKALFDPTQVESNVYVRWGAAKFKRNQARFGGDNEYDAAAEPTPTDWAFAATARDKETRTTSYLVEMAKPAFPKNLSPSNIGAMLKRCNILLNTTQNVYFRPAGTLAFVEKLPLKDGYITPEAGTCLQNFLRNNVRRNQEDFDNLLAFEKRDMLKLMREAKAQYNQGGAEPAEEPAAEPAAVSPQPAAPPNPDGEELGLGSTFQEGEDVFGHGGGMDAAPEAMPATPPTKPVKAEPGVWRRKLSSGGGLINLCSPSPKKARVDAKKSREQEKAKLDGLISQFSDGVASGAASSS</sequence>
<reference evidence="2" key="1">
    <citation type="submission" date="2023-10" db="EMBL/GenBank/DDBJ databases">
        <authorList>
            <person name="Chen Y."/>
            <person name="Shah S."/>
            <person name="Dougan E. K."/>
            <person name="Thang M."/>
            <person name="Chan C."/>
        </authorList>
    </citation>
    <scope>NUCLEOTIDE SEQUENCE [LARGE SCALE GENOMIC DNA]</scope>
</reference>
<accession>A0ABN9X583</accession>